<evidence type="ECO:0000256" key="1">
    <source>
        <dbReference type="SAM" id="Phobius"/>
    </source>
</evidence>
<keyword evidence="3" id="KW-1185">Reference proteome</keyword>
<dbReference type="AlphaFoldDB" id="A0A937CUD4"/>
<sequence>MDNDPIAELPADVKQHMTRYKAPPGLERRIRHMIAQESRGASWLDRLRGKVESWWPVAASFACGVLVAVSATTLLGTARNDDAFEQQLVSAHIRSLMPNHLMDVASTDQHTVKPWFAGKLDFSPPVVDLASEGFALVGGRLDYLQGRTVAVLVYQRRGHVINVFVLPASDDRAAAPKPLLRQGYHIAQWQKSGMRAWAVSDLGAGELDQFAQLLKARE</sequence>
<organism evidence="2 3">
    <name type="scientific">Ramlibacter monticola</name>
    <dbReference type="NCBI Taxonomy" id="1926872"/>
    <lineage>
        <taxon>Bacteria</taxon>
        <taxon>Pseudomonadati</taxon>
        <taxon>Pseudomonadota</taxon>
        <taxon>Betaproteobacteria</taxon>
        <taxon>Burkholderiales</taxon>
        <taxon>Comamonadaceae</taxon>
        <taxon>Ramlibacter</taxon>
    </lineage>
</organism>
<reference evidence="2 3" key="1">
    <citation type="journal article" date="2017" name="Int. J. Syst. Evol. Microbiol.">
        <title>Ramlibacter monticola sp. nov., isolated from forest soil.</title>
        <authorList>
            <person name="Chaudhary D.K."/>
            <person name="Kim J."/>
        </authorList>
    </citation>
    <scope>NUCLEOTIDE SEQUENCE [LARGE SCALE GENOMIC DNA]</scope>
    <source>
        <strain evidence="2 3">KACC 19175</strain>
    </source>
</reference>
<keyword evidence="1" id="KW-0472">Membrane</keyword>
<dbReference type="EMBL" id="JAEQNE010000003">
    <property type="protein sequence ID" value="MBL0392509.1"/>
    <property type="molecule type" value="Genomic_DNA"/>
</dbReference>
<evidence type="ECO:0000313" key="2">
    <source>
        <dbReference type="EMBL" id="MBL0392509.1"/>
    </source>
</evidence>
<gene>
    <name evidence="2" type="ORF">JJ685_15320</name>
</gene>
<keyword evidence="1" id="KW-1133">Transmembrane helix</keyword>
<dbReference type="RefSeq" id="WP_201675130.1">
    <property type="nucleotide sequence ID" value="NZ_JAEQNE010000003.1"/>
</dbReference>
<accession>A0A937CUD4</accession>
<name>A0A937CUD4_9BURK</name>
<feature type="transmembrane region" description="Helical" evidence="1">
    <location>
        <begin position="54"/>
        <end position="75"/>
    </location>
</feature>
<dbReference type="Proteomes" id="UP000599109">
    <property type="component" value="Unassembled WGS sequence"/>
</dbReference>
<comment type="caution">
    <text evidence="2">The sequence shown here is derived from an EMBL/GenBank/DDBJ whole genome shotgun (WGS) entry which is preliminary data.</text>
</comment>
<protein>
    <submittedName>
        <fullName evidence="2">Anti-sigma factor</fullName>
    </submittedName>
</protein>
<evidence type="ECO:0000313" key="3">
    <source>
        <dbReference type="Proteomes" id="UP000599109"/>
    </source>
</evidence>
<keyword evidence="1" id="KW-0812">Transmembrane</keyword>
<proteinExistence type="predicted"/>